<dbReference type="PANTHER" id="PTHR44169">
    <property type="entry name" value="NADPH-DEPENDENT 1-ACYLDIHYDROXYACETONE PHOSPHATE REDUCTASE"/>
    <property type="match status" value="1"/>
</dbReference>
<dbReference type="HOGENOM" id="CLU_010194_2_9_6"/>
<dbReference type="InParanoid" id="W0DRE5"/>
<dbReference type="STRING" id="717772.THIAE_03770"/>
<dbReference type="PANTHER" id="PTHR44169:SF6">
    <property type="entry name" value="NADPH-DEPENDENT 1-ACYLDIHYDROXYACETONE PHOSPHATE REDUCTASE"/>
    <property type="match status" value="1"/>
</dbReference>
<dbReference type="AlphaFoldDB" id="W0DRE5"/>
<dbReference type="KEGG" id="tao:THIAE_03770"/>
<keyword evidence="4" id="KW-1185">Reference proteome</keyword>
<dbReference type="PROSITE" id="PS00061">
    <property type="entry name" value="ADH_SHORT"/>
    <property type="match status" value="1"/>
</dbReference>
<evidence type="ECO:0000313" key="3">
    <source>
        <dbReference type="EMBL" id="AHF01027.1"/>
    </source>
</evidence>
<dbReference type="InterPro" id="IPR036291">
    <property type="entry name" value="NAD(P)-bd_dom_sf"/>
</dbReference>
<accession>W0DRE5</accession>
<dbReference type="PRINTS" id="PR00081">
    <property type="entry name" value="GDHRDH"/>
</dbReference>
<dbReference type="OrthoDB" id="9810734at2"/>
<dbReference type="RefSeq" id="WP_006459201.1">
    <property type="nucleotide sequence ID" value="NZ_CP007030.1"/>
</dbReference>
<dbReference type="FunCoup" id="W0DRE5">
    <property type="interactions" value="286"/>
</dbReference>
<evidence type="ECO:0000256" key="2">
    <source>
        <dbReference type="ARBA" id="ARBA00023002"/>
    </source>
</evidence>
<gene>
    <name evidence="3" type="ORF">THIAE_03770</name>
</gene>
<keyword evidence="2" id="KW-0560">Oxidoreductase</keyword>
<dbReference type="EMBL" id="CP007030">
    <property type="protein sequence ID" value="AHF01027.1"/>
    <property type="molecule type" value="Genomic_DNA"/>
</dbReference>
<evidence type="ECO:0000256" key="1">
    <source>
        <dbReference type="ARBA" id="ARBA00006484"/>
    </source>
</evidence>
<dbReference type="Gene3D" id="3.40.50.720">
    <property type="entry name" value="NAD(P)-binding Rossmann-like Domain"/>
    <property type="match status" value="1"/>
</dbReference>
<dbReference type="Proteomes" id="UP000005380">
    <property type="component" value="Chromosome"/>
</dbReference>
<dbReference type="SUPFAM" id="SSF51735">
    <property type="entry name" value="NAD(P)-binding Rossmann-fold domains"/>
    <property type="match status" value="1"/>
</dbReference>
<dbReference type="GO" id="GO:0016491">
    <property type="term" value="F:oxidoreductase activity"/>
    <property type="evidence" value="ECO:0007669"/>
    <property type="project" value="UniProtKB-KW"/>
</dbReference>
<dbReference type="InterPro" id="IPR020904">
    <property type="entry name" value="Sc_DH/Rdtase_CS"/>
</dbReference>
<dbReference type="Pfam" id="PF00106">
    <property type="entry name" value="adh_short"/>
    <property type="match status" value="1"/>
</dbReference>
<protein>
    <submittedName>
        <fullName evidence="3">Dehydrogenase</fullName>
    </submittedName>
</protein>
<proteinExistence type="inferred from homology"/>
<evidence type="ECO:0000313" key="4">
    <source>
        <dbReference type="Proteomes" id="UP000005380"/>
    </source>
</evidence>
<dbReference type="InterPro" id="IPR002347">
    <property type="entry name" value="SDR_fam"/>
</dbReference>
<organism evidence="3 4">
    <name type="scientific">Thiomicrospira aerophila AL3</name>
    <dbReference type="NCBI Taxonomy" id="717772"/>
    <lineage>
        <taxon>Bacteria</taxon>
        <taxon>Pseudomonadati</taxon>
        <taxon>Pseudomonadota</taxon>
        <taxon>Gammaproteobacteria</taxon>
        <taxon>Thiotrichales</taxon>
        <taxon>Piscirickettsiaceae</taxon>
        <taxon>Thiomicrospira</taxon>
    </lineage>
</organism>
<sequence>MKSMLSSRPIRPYECVLITGCSSGIGLASAELLHQQGYKVIACYRNPDDLARLEAYGFYAYVQLDLADPNSVEQAWQTALDLADQQIYALFNNAAFGTPGALEDISRKVLEDQFQTNVFGTHQLTQLAIKQMLKQGYGRIIHNSSVLGFTAMSLRGSYNASKFALEGLAATQRLELAHDPIDLVLLQPGPIISQFRHNAHQNFLKWVADQPSRHEQTYQNMICRLTADTAPAPFTLPAEAVAKVLLSVLRARRPKLQYRITLPSKAFHLLRRLLPARWLDRLLIIASGGGKR</sequence>
<dbReference type="eggNOG" id="COG1028">
    <property type="taxonomic scope" value="Bacteria"/>
</dbReference>
<comment type="similarity">
    <text evidence="1">Belongs to the short-chain dehydrogenases/reductases (SDR) family.</text>
</comment>
<name>W0DRE5_9GAMM</name>
<reference evidence="3 4" key="1">
    <citation type="submission" date="2013-12" db="EMBL/GenBank/DDBJ databases">
        <authorList>
            <consortium name="DOE Joint Genome Institute"/>
            <person name="Kappler U."/>
            <person name="Huntemann M."/>
            <person name="Han J."/>
            <person name="Chen A."/>
            <person name="Kyrpides N."/>
            <person name="Mavromatis K."/>
            <person name="Markowitz V."/>
            <person name="Palaniappan K."/>
            <person name="Ivanova N."/>
            <person name="Schaumberg A."/>
            <person name="Pati A."/>
            <person name="Liolios K."/>
            <person name="Nordberg H.P."/>
            <person name="Cantor M.N."/>
            <person name="Hua S.X."/>
            <person name="Woyke T."/>
        </authorList>
    </citation>
    <scope>NUCLEOTIDE SEQUENCE [LARGE SCALE GENOMIC DNA]</scope>
    <source>
        <strain evidence="4">AL2</strain>
    </source>
</reference>